<proteinExistence type="predicted"/>
<dbReference type="AlphaFoldDB" id="A0A4Z2ET09"/>
<feature type="compositionally biased region" description="Low complexity" evidence="1">
    <location>
        <begin position="122"/>
        <end position="134"/>
    </location>
</feature>
<organism evidence="2 3">
    <name type="scientific">Liparis tanakae</name>
    <name type="common">Tanaka's snailfish</name>
    <dbReference type="NCBI Taxonomy" id="230148"/>
    <lineage>
        <taxon>Eukaryota</taxon>
        <taxon>Metazoa</taxon>
        <taxon>Chordata</taxon>
        <taxon>Craniata</taxon>
        <taxon>Vertebrata</taxon>
        <taxon>Euteleostomi</taxon>
        <taxon>Actinopterygii</taxon>
        <taxon>Neopterygii</taxon>
        <taxon>Teleostei</taxon>
        <taxon>Neoteleostei</taxon>
        <taxon>Acanthomorphata</taxon>
        <taxon>Eupercaria</taxon>
        <taxon>Perciformes</taxon>
        <taxon>Cottioidei</taxon>
        <taxon>Cottales</taxon>
        <taxon>Liparidae</taxon>
        <taxon>Liparis</taxon>
    </lineage>
</organism>
<comment type="caution">
    <text evidence="2">The sequence shown here is derived from an EMBL/GenBank/DDBJ whole genome shotgun (WGS) entry which is preliminary data.</text>
</comment>
<feature type="region of interest" description="Disordered" evidence="1">
    <location>
        <begin position="59"/>
        <end position="137"/>
    </location>
</feature>
<evidence type="ECO:0000256" key="1">
    <source>
        <dbReference type="SAM" id="MobiDB-lite"/>
    </source>
</evidence>
<feature type="compositionally biased region" description="Low complexity" evidence="1">
    <location>
        <begin position="244"/>
        <end position="260"/>
    </location>
</feature>
<feature type="region of interest" description="Disordered" evidence="1">
    <location>
        <begin position="239"/>
        <end position="261"/>
    </location>
</feature>
<evidence type="ECO:0000313" key="2">
    <source>
        <dbReference type="EMBL" id="TNN31923.1"/>
    </source>
</evidence>
<name>A0A4Z2ET09_9TELE</name>
<reference evidence="2 3" key="1">
    <citation type="submission" date="2019-03" db="EMBL/GenBank/DDBJ databases">
        <title>First draft genome of Liparis tanakae, snailfish: a comprehensive survey of snailfish specific genes.</title>
        <authorList>
            <person name="Kim W."/>
            <person name="Song I."/>
            <person name="Jeong J.-H."/>
            <person name="Kim D."/>
            <person name="Kim S."/>
            <person name="Ryu S."/>
            <person name="Song J.Y."/>
            <person name="Lee S.K."/>
        </authorList>
    </citation>
    <scope>NUCLEOTIDE SEQUENCE [LARGE SCALE GENOMIC DNA]</scope>
    <source>
        <tissue evidence="2">Muscle</tissue>
    </source>
</reference>
<dbReference type="EMBL" id="SRLO01003049">
    <property type="protein sequence ID" value="TNN31923.1"/>
    <property type="molecule type" value="Genomic_DNA"/>
</dbReference>
<protein>
    <submittedName>
        <fullName evidence="2">Uncharacterized protein</fullName>
    </submittedName>
</protein>
<sequence>MTAVDLKGVYVQLHPPEPQLPEPQPPEPQPPEPQPAELSAAGLTQEPLAVQRALFTVLPAALRPDGGRSVRSASEGRRPLGISPPHRAAGLRSGERSEAGTRGSVSRRSGRRVPHGVAEPLPRGGQRQGPPAGREGVRVRVRLALRQVARAGSRPPGARPGLLPLPGDAEPAERALQLLVVHRQHGERRVGPPPPRGPARPRRQVLQGADGQHRGPLGVGGDGARGEASVLRRGVAPGAGSGALGASSSRSAVRSQGAAGHLARRERLGVVEEDPPDLAGPRRVLAGLQGHVGGAGRVHLQELTVLDVHVHQEVQLLLHVLHLRRSRGLTVGTENISYTAPQKGI</sequence>
<feature type="compositionally biased region" description="Pro residues" evidence="1">
    <location>
        <begin position="15"/>
        <end position="34"/>
    </location>
</feature>
<keyword evidence="3" id="KW-1185">Reference proteome</keyword>
<feature type="region of interest" description="Disordered" evidence="1">
    <location>
        <begin position="184"/>
        <end position="225"/>
    </location>
</feature>
<accession>A0A4Z2ET09</accession>
<feature type="region of interest" description="Disordered" evidence="1">
    <location>
        <begin position="12"/>
        <end position="45"/>
    </location>
</feature>
<evidence type="ECO:0000313" key="3">
    <source>
        <dbReference type="Proteomes" id="UP000314294"/>
    </source>
</evidence>
<dbReference type="Proteomes" id="UP000314294">
    <property type="component" value="Unassembled WGS sequence"/>
</dbReference>
<gene>
    <name evidence="2" type="ORF">EYF80_057918</name>
</gene>